<keyword evidence="2" id="KW-0378">Hydrolase</keyword>
<feature type="binding site" evidence="3">
    <location>
        <position position="36"/>
    </location>
    <ligand>
        <name>a divalent metal cation</name>
        <dbReference type="ChEBI" id="CHEBI:60240"/>
        <label>1</label>
    </ligand>
</feature>
<dbReference type="PROSITE" id="PS51347">
    <property type="entry name" value="PHOSPHOTRIESTERASE_2"/>
    <property type="match status" value="1"/>
</dbReference>
<dbReference type="PANTHER" id="PTHR10819:SF3">
    <property type="entry name" value="PHOSPHOTRIESTERASE-RELATED PROTEIN"/>
    <property type="match status" value="1"/>
</dbReference>
<comment type="cofactor">
    <cofactor evidence="3">
        <name>a divalent metal cation</name>
        <dbReference type="ChEBI" id="CHEBI:60240"/>
    </cofactor>
    <text evidence="3">Binds 2 divalent metal cations per subunit.</text>
</comment>
<evidence type="ECO:0008006" key="7">
    <source>
        <dbReference type="Google" id="ProtNLM"/>
    </source>
</evidence>
<comment type="caution">
    <text evidence="5">The sequence shown here is derived from an EMBL/GenBank/DDBJ whole genome shotgun (WGS) entry which is preliminary data.</text>
</comment>
<comment type="similarity">
    <text evidence="4">Belongs to the metallo-dependent hydrolases superfamily. Phosphotriesterase family.</text>
</comment>
<feature type="binding site" evidence="3">
    <location>
        <position position="295"/>
    </location>
    <ligand>
        <name>a divalent metal cation</name>
        <dbReference type="ChEBI" id="CHEBI:60240"/>
        <label>1</label>
    </ligand>
</feature>
<dbReference type="Proteomes" id="UP001165587">
    <property type="component" value="Unassembled WGS sequence"/>
</dbReference>
<dbReference type="SUPFAM" id="SSF51556">
    <property type="entry name" value="Metallo-dependent hydrolases"/>
    <property type="match status" value="1"/>
</dbReference>
<keyword evidence="1 3" id="KW-0479">Metal-binding</keyword>
<evidence type="ECO:0000313" key="5">
    <source>
        <dbReference type="EMBL" id="MCS5724912.1"/>
    </source>
</evidence>
<dbReference type="Pfam" id="PF02126">
    <property type="entry name" value="PTE"/>
    <property type="match status" value="1"/>
</dbReference>
<dbReference type="InterPro" id="IPR032466">
    <property type="entry name" value="Metal_Hydrolase"/>
</dbReference>
<dbReference type="GO" id="GO:0008270">
    <property type="term" value="F:zinc ion binding"/>
    <property type="evidence" value="ECO:0007669"/>
    <property type="project" value="InterPro"/>
</dbReference>
<proteinExistence type="inferred from homology"/>
<comment type="caution">
    <text evidence="4">Lacks conserved residue(s) required for the propagation of feature annotation.</text>
</comment>
<evidence type="ECO:0000256" key="2">
    <source>
        <dbReference type="ARBA" id="ARBA00022801"/>
    </source>
</evidence>
<dbReference type="PANTHER" id="PTHR10819">
    <property type="entry name" value="PHOSPHOTRIESTERASE-RELATED"/>
    <property type="match status" value="1"/>
</dbReference>
<feature type="binding site" evidence="3">
    <location>
        <position position="216"/>
    </location>
    <ligand>
        <name>a divalent metal cation</name>
        <dbReference type="ChEBI" id="CHEBI:60240"/>
        <label>2</label>
    </ligand>
</feature>
<dbReference type="GO" id="GO:0016787">
    <property type="term" value="F:hydrolase activity"/>
    <property type="evidence" value="ECO:0007669"/>
    <property type="project" value="UniProtKB-KW"/>
</dbReference>
<dbReference type="PIRSF" id="PIRSF016839">
    <property type="entry name" value="PhP"/>
    <property type="match status" value="1"/>
</dbReference>
<reference evidence="5" key="1">
    <citation type="submission" date="2022-08" db="EMBL/GenBank/DDBJ databases">
        <authorList>
            <person name="Deng Y."/>
            <person name="Han X.-F."/>
            <person name="Zhang Y.-Q."/>
        </authorList>
    </citation>
    <scope>NUCLEOTIDE SEQUENCE</scope>
    <source>
        <strain evidence="5">CPCC 203407</strain>
    </source>
</reference>
<sequence>MPNQQAASAPPVASAPQVQTVLGPVPADSLGRVMMHEHLLSLVPGPWQSGGAADDRVDLAVRALSSLAAVGVGTVVDISPYGVVGRDDDGENAVLLRAIAELTGLNIVSGTAVYLEAYSPRWALEASLDELTARFVADATTGIGETGVVAGVLGEQATSLGVITPHEEKCLRASARASNETGLGIMTHTTHGTMAHEQIDILRSEGADLGGVVIGHMDTQLSVDFVRSVNDRGVNVAIDTIGKETWEFFVGPPEQDPPDGEFVKNAFHRADAHRADLVAALVADGRTDSVFLASDLTGAEVWMNPGTHGRQGYNYLIDSFLPLLHARGVTPEQCDTMLVANPARLLGGCLRGSQLHRR</sequence>
<gene>
    <name evidence="5" type="ORF">N1028_03285</name>
</gene>
<evidence type="ECO:0000256" key="1">
    <source>
        <dbReference type="ARBA" id="ARBA00022723"/>
    </source>
</evidence>
<dbReference type="RefSeq" id="WP_259525387.1">
    <property type="nucleotide sequence ID" value="NZ_JANLCK010000002.1"/>
</dbReference>
<dbReference type="Gene3D" id="3.20.20.140">
    <property type="entry name" value="Metal-dependent hydrolases"/>
    <property type="match status" value="1"/>
</dbReference>
<keyword evidence="6" id="KW-1185">Reference proteome</keyword>
<evidence type="ECO:0000313" key="6">
    <source>
        <dbReference type="Proteomes" id="UP001165587"/>
    </source>
</evidence>
<evidence type="ECO:0000256" key="4">
    <source>
        <dbReference type="PROSITE-ProRule" id="PRU00679"/>
    </source>
</evidence>
<dbReference type="InterPro" id="IPR001559">
    <property type="entry name" value="Phosphotriesterase"/>
</dbReference>
<feature type="binding site" evidence="3">
    <location>
        <position position="155"/>
    </location>
    <ligand>
        <name>a divalent metal cation</name>
        <dbReference type="ChEBI" id="CHEBI:60240"/>
        <label>2</label>
    </ligand>
</feature>
<feature type="binding site" evidence="3">
    <location>
        <position position="188"/>
    </location>
    <ligand>
        <name>a divalent metal cation</name>
        <dbReference type="ChEBI" id="CHEBI:60240"/>
        <label>2</label>
    </ligand>
</feature>
<feature type="binding site" evidence="3">
    <location>
        <position position="155"/>
    </location>
    <ligand>
        <name>a divalent metal cation</name>
        <dbReference type="ChEBI" id="CHEBI:60240"/>
        <label>1</label>
    </ligand>
</feature>
<protein>
    <recommendedName>
        <fullName evidence="7">Aryldialkylphosphatase</fullName>
    </recommendedName>
</protein>
<dbReference type="AlphaFoldDB" id="A0AA42BSL2"/>
<dbReference type="EMBL" id="JANLCK010000002">
    <property type="protein sequence ID" value="MCS5724912.1"/>
    <property type="molecule type" value="Genomic_DNA"/>
</dbReference>
<feature type="binding site" evidence="3">
    <location>
        <position position="38"/>
    </location>
    <ligand>
        <name>a divalent metal cation</name>
        <dbReference type="ChEBI" id="CHEBI:60240"/>
        <label>1</label>
    </ligand>
</feature>
<evidence type="ECO:0000256" key="3">
    <source>
        <dbReference type="PIRSR" id="PIRSR601559-52"/>
    </source>
</evidence>
<organism evidence="5 6">
    <name type="scientific">Herbiconiux oxytropis</name>
    <dbReference type="NCBI Taxonomy" id="2970915"/>
    <lineage>
        <taxon>Bacteria</taxon>
        <taxon>Bacillati</taxon>
        <taxon>Actinomycetota</taxon>
        <taxon>Actinomycetes</taxon>
        <taxon>Micrococcales</taxon>
        <taxon>Microbacteriaceae</taxon>
        <taxon>Herbiconiux</taxon>
    </lineage>
</organism>
<accession>A0AA42BSL2</accession>
<name>A0AA42BSL2_9MICO</name>